<organism evidence="1">
    <name type="scientific">marine sediment metagenome</name>
    <dbReference type="NCBI Taxonomy" id="412755"/>
    <lineage>
        <taxon>unclassified sequences</taxon>
        <taxon>metagenomes</taxon>
        <taxon>ecological metagenomes</taxon>
    </lineage>
</organism>
<reference evidence="1" key="1">
    <citation type="journal article" date="2014" name="Front. Microbiol.">
        <title>High frequency of phylogenetically diverse reductive dehalogenase-homologous genes in deep subseafloor sedimentary metagenomes.</title>
        <authorList>
            <person name="Kawai M."/>
            <person name="Futagami T."/>
            <person name="Toyoda A."/>
            <person name="Takaki Y."/>
            <person name="Nishi S."/>
            <person name="Hori S."/>
            <person name="Arai W."/>
            <person name="Tsubouchi T."/>
            <person name="Morono Y."/>
            <person name="Uchiyama I."/>
            <person name="Ito T."/>
            <person name="Fujiyama A."/>
            <person name="Inagaki F."/>
            <person name="Takami H."/>
        </authorList>
    </citation>
    <scope>NUCLEOTIDE SEQUENCE</scope>
    <source>
        <strain evidence="1">Expedition CK06-06</strain>
    </source>
</reference>
<dbReference type="EMBL" id="BARU01034317">
    <property type="protein sequence ID" value="GAH62802.1"/>
    <property type="molecule type" value="Genomic_DNA"/>
</dbReference>
<name>X1H049_9ZZZZ</name>
<feature type="non-terminal residue" evidence="1">
    <location>
        <position position="1"/>
    </location>
</feature>
<evidence type="ECO:0000313" key="1">
    <source>
        <dbReference type="EMBL" id="GAH62802.1"/>
    </source>
</evidence>
<proteinExistence type="predicted"/>
<sequence length="50" mass="5655">VYIGLISDDIPTAGTTTTLYANQMCPLNPGLNFSLWWDQFELSEKNVLTY</sequence>
<comment type="caution">
    <text evidence="1">The sequence shown here is derived from an EMBL/GenBank/DDBJ whole genome shotgun (WGS) entry which is preliminary data.</text>
</comment>
<protein>
    <submittedName>
        <fullName evidence="1">Uncharacterized protein</fullName>
    </submittedName>
</protein>
<gene>
    <name evidence="1" type="ORF">S03H2_53883</name>
</gene>
<dbReference type="AlphaFoldDB" id="X1H049"/>
<accession>X1H049</accession>